<reference evidence="2 3" key="1">
    <citation type="journal article" date="2015" name="Int. J. Syst. Evol. Microbiol.">
        <title>Winogradskyella litoriviva sp. nov., isolated from coastal seawater.</title>
        <authorList>
            <person name="Nedashkovskaya O.I."/>
            <person name="Kukhlevskiy A.D."/>
            <person name="Zhukova N.V."/>
            <person name="Kim S.J."/>
            <person name="Rhee S.K."/>
            <person name="Mikhailov V.V."/>
        </authorList>
    </citation>
    <scope>NUCLEOTIDE SEQUENCE [LARGE SCALE GENOMIC DNA]</scope>
    <source>
        <strain evidence="2 3">KMM6491</strain>
    </source>
</reference>
<sequence length="284" mass="32921">MRNLILTLLLILISFSTNAQANDTEAALYNVGFGAVFGTVRAIINKSPDEPLGKVIKKSLWQGALGGYITFESKRLLREARRQEQWEYFWMAKLVNAAGTSIKENAALNKDFYDRWHLNIGFSRLEFNTKDEFSVKYKLMPVAFTYTIGIALQTKFELEKTLKTGEFIFSSNTDRFTETNSRGVAFPGNIVVYSPYINDFKLITHEVIHLYQSNDFSVFNTYINKPLAQWSIKNKTVNWINEHLYTEYHYLLLRPLYIIESEPIETYYNNFLEQEAGYFGGTLH</sequence>
<keyword evidence="3" id="KW-1185">Reference proteome</keyword>
<evidence type="ECO:0000256" key="1">
    <source>
        <dbReference type="SAM" id="SignalP"/>
    </source>
</evidence>
<dbReference type="Proteomes" id="UP000805085">
    <property type="component" value="Unassembled WGS sequence"/>
</dbReference>
<feature type="chain" id="PRO_5046285490" evidence="1">
    <location>
        <begin position="22"/>
        <end position="284"/>
    </location>
</feature>
<evidence type="ECO:0000313" key="3">
    <source>
        <dbReference type="Proteomes" id="UP000805085"/>
    </source>
</evidence>
<evidence type="ECO:0000313" key="2">
    <source>
        <dbReference type="EMBL" id="NRD21993.1"/>
    </source>
</evidence>
<keyword evidence="1" id="KW-0732">Signal</keyword>
<feature type="signal peptide" evidence="1">
    <location>
        <begin position="1"/>
        <end position="21"/>
    </location>
</feature>
<proteinExistence type="predicted"/>
<gene>
    <name evidence="2" type="ORF">HNV10_01985</name>
</gene>
<name>A0ABX2E0H2_9FLAO</name>
<accession>A0ABX2E0H2</accession>
<organism evidence="2 3">
    <name type="scientific">Winogradskyella litoriviva</name>
    <dbReference type="NCBI Taxonomy" id="1220182"/>
    <lineage>
        <taxon>Bacteria</taxon>
        <taxon>Pseudomonadati</taxon>
        <taxon>Bacteroidota</taxon>
        <taxon>Flavobacteriia</taxon>
        <taxon>Flavobacteriales</taxon>
        <taxon>Flavobacteriaceae</taxon>
        <taxon>Winogradskyella</taxon>
    </lineage>
</organism>
<comment type="caution">
    <text evidence="2">The sequence shown here is derived from an EMBL/GenBank/DDBJ whole genome shotgun (WGS) entry which is preliminary data.</text>
</comment>
<dbReference type="EMBL" id="JABRWQ010000001">
    <property type="protein sequence ID" value="NRD21993.1"/>
    <property type="molecule type" value="Genomic_DNA"/>
</dbReference>
<protein>
    <submittedName>
        <fullName evidence="2">Uncharacterized protein</fullName>
    </submittedName>
</protein>
<dbReference type="RefSeq" id="WP_173299650.1">
    <property type="nucleotide sequence ID" value="NZ_JABRWQ010000001.1"/>
</dbReference>